<evidence type="ECO:0000313" key="1">
    <source>
        <dbReference type="Proteomes" id="UP000095280"/>
    </source>
</evidence>
<keyword evidence="1" id="KW-1185">Reference proteome</keyword>
<reference evidence="2" key="1">
    <citation type="submission" date="2016-11" db="UniProtKB">
        <authorList>
            <consortium name="WormBaseParasite"/>
        </authorList>
    </citation>
    <scope>IDENTIFICATION</scope>
</reference>
<evidence type="ECO:0000313" key="2">
    <source>
        <dbReference type="WBParaSite" id="snap_masked-unitig_30954-processed-gene-0.1-mRNA-1"/>
    </source>
</evidence>
<protein>
    <submittedName>
        <fullName evidence="2">Transcriptional regulator</fullName>
    </submittedName>
</protein>
<dbReference type="Proteomes" id="UP000095280">
    <property type="component" value="Unplaced"/>
</dbReference>
<accession>A0A1I8JND9</accession>
<name>A0A1I8JND9_9PLAT</name>
<organism evidence="1 2">
    <name type="scientific">Macrostomum lignano</name>
    <dbReference type="NCBI Taxonomy" id="282301"/>
    <lineage>
        <taxon>Eukaryota</taxon>
        <taxon>Metazoa</taxon>
        <taxon>Spiralia</taxon>
        <taxon>Lophotrochozoa</taxon>
        <taxon>Platyhelminthes</taxon>
        <taxon>Rhabditophora</taxon>
        <taxon>Macrostomorpha</taxon>
        <taxon>Macrostomida</taxon>
        <taxon>Macrostomidae</taxon>
        <taxon>Macrostomum</taxon>
    </lineage>
</organism>
<sequence length="89" mass="9822">MLPPVFSGRPRTDEDYGGLASATVAGRLAVCLATLSGQLDSDQLPRLLTQLRRAWRHLRCQPFLPASSRAGPARLSLRVALCRRPRQVE</sequence>
<dbReference type="WBParaSite" id="snap_masked-unitig_30954-processed-gene-0.1-mRNA-1">
    <property type="protein sequence ID" value="snap_masked-unitig_30954-processed-gene-0.1-mRNA-1"/>
    <property type="gene ID" value="snap_masked-unitig_30954-processed-gene-0.1"/>
</dbReference>
<proteinExistence type="predicted"/>
<dbReference type="AlphaFoldDB" id="A0A1I8JND9"/>